<dbReference type="PANTHER" id="PTHR45527">
    <property type="entry name" value="NONRIBOSOMAL PEPTIDE SYNTHETASE"/>
    <property type="match status" value="1"/>
</dbReference>
<accession>A0A975QLC7</accession>
<proteinExistence type="predicted"/>
<evidence type="ECO:0000259" key="2">
    <source>
        <dbReference type="Pfam" id="PF00668"/>
    </source>
</evidence>
<feature type="compositionally biased region" description="Low complexity" evidence="1">
    <location>
        <begin position="316"/>
        <end position="325"/>
    </location>
</feature>
<gene>
    <name evidence="3" type="ORF">KGD82_07480</name>
</gene>
<dbReference type="PANTHER" id="PTHR45527:SF1">
    <property type="entry name" value="FATTY ACID SYNTHASE"/>
    <property type="match status" value="1"/>
</dbReference>
<dbReference type="GO" id="GO:0005737">
    <property type="term" value="C:cytoplasm"/>
    <property type="evidence" value="ECO:0007669"/>
    <property type="project" value="TreeGrafter"/>
</dbReference>
<dbReference type="Proteomes" id="UP000682416">
    <property type="component" value="Chromosome"/>
</dbReference>
<feature type="domain" description="Condensation" evidence="2">
    <location>
        <begin position="26"/>
        <end position="266"/>
    </location>
</feature>
<evidence type="ECO:0000313" key="4">
    <source>
        <dbReference type="Proteomes" id="UP000682416"/>
    </source>
</evidence>
<dbReference type="InterPro" id="IPR023213">
    <property type="entry name" value="CAT-like_dom_sf"/>
</dbReference>
<keyword evidence="4" id="KW-1185">Reference proteome</keyword>
<dbReference type="GO" id="GO:0003824">
    <property type="term" value="F:catalytic activity"/>
    <property type="evidence" value="ECO:0007669"/>
    <property type="project" value="InterPro"/>
</dbReference>
<evidence type="ECO:0000256" key="1">
    <source>
        <dbReference type="SAM" id="MobiDB-lite"/>
    </source>
</evidence>
<dbReference type="GO" id="GO:0043041">
    <property type="term" value="P:amino acid activation for nonribosomal peptide biosynthetic process"/>
    <property type="evidence" value="ECO:0007669"/>
    <property type="project" value="TreeGrafter"/>
</dbReference>
<reference evidence="3" key="1">
    <citation type="submission" date="2021-05" db="EMBL/GenBank/DDBJ databases">
        <authorList>
            <person name="Kaiqin L."/>
            <person name="Jian G."/>
        </authorList>
    </citation>
    <scope>NUCLEOTIDE SEQUENCE</scope>
    <source>
        <strain evidence="3">HDS5</strain>
    </source>
</reference>
<dbReference type="GO" id="GO:0031177">
    <property type="term" value="F:phosphopantetheine binding"/>
    <property type="evidence" value="ECO:0007669"/>
    <property type="project" value="TreeGrafter"/>
</dbReference>
<dbReference type="KEGG" id="nec:KGD82_07480"/>
<dbReference type="GO" id="GO:0008610">
    <property type="term" value="P:lipid biosynthetic process"/>
    <property type="evidence" value="ECO:0007669"/>
    <property type="project" value="UniProtKB-ARBA"/>
</dbReference>
<dbReference type="GO" id="GO:0044550">
    <property type="term" value="P:secondary metabolite biosynthetic process"/>
    <property type="evidence" value="ECO:0007669"/>
    <property type="project" value="TreeGrafter"/>
</dbReference>
<dbReference type="Pfam" id="PF00668">
    <property type="entry name" value="Condensation"/>
    <property type="match status" value="1"/>
</dbReference>
<dbReference type="EMBL" id="CP074402">
    <property type="protein sequence ID" value="QVJ02388.1"/>
    <property type="molecule type" value="Genomic_DNA"/>
</dbReference>
<dbReference type="Gene3D" id="3.30.559.30">
    <property type="entry name" value="Nonribosomal peptide synthetase, condensation domain"/>
    <property type="match status" value="1"/>
</dbReference>
<dbReference type="Gene3D" id="3.30.559.10">
    <property type="entry name" value="Chloramphenicol acetyltransferase-like domain"/>
    <property type="match status" value="1"/>
</dbReference>
<protein>
    <recommendedName>
        <fullName evidence="2">Condensation domain-containing protein</fullName>
    </recommendedName>
</protein>
<feature type="region of interest" description="Disordered" evidence="1">
    <location>
        <begin position="308"/>
        <end position="418"/>
    </location>
</feature>
<feature type="compositionally biased region" description="Low complexity" evidence="1">
    <location>
        <begin position="372"/>
        <end position="386"/>
    </location>
</feature>
<feature type="compositionally biased region" description="Basic and acidic residues" evidence="1">
    <location>
        <begin position="387"/>
        <end position="396"/>
    </location>
</feature>
<name>A0A975QLC7_9ACTN</name>
<dbReference type="SUPFAM" id="SSF52777">
    <property type="entry name" value="CoA-dependent acyltransferases"/>
    <property type="match status" value="2"/>
</dbReference>
<feature type="compositionally biased region" description="Low complexity" evidence="1">
    <location>
        <begin position="332"/>
        <end position="363"/>
    </location>
</feature>
<organism evidence="3 4">
    <name type="scientific">Nocardiopsis eucommiae</name>
    <dbReference type="NCBI Taxonomy" id="2831970"/>
    <lineage>
        <taxon>Bacteria</taxon>
        <taxon>Bacillati</taxon>
        <taxon>Actinomycetota</taxon>
        <taxon>Actinomycetes</taxon>
        <taxon>Streptosporangiales</taxon>
        <taxon>Nocardiopsidaceae</taxon>
        <taxon>Nocardiopsis</taxon>
    </lineage>
</organism>
<sequence length="418" mass="45972">MVPAGRSPAPPALVLRDLVGRDGTRDVRAEEFYNEIESDTFDPKESPALRAHLGRFDSRDSVLVLVACLPLIDVWSLNVVMADLMEYYAALREGREPRLPEVENYRGYVSGEQERWSGATIERAREYWNAALAGARPLAMTADHPPGDGSVTSCRRFSVGPELGNAALGLARELNCSLFMLLQAVHLVHLHRLTGQADGVVWTLTPGPARNQRATRDMVGYFVNMSPLRVDISGCGTLRETVARVRAFCLESYRNEIPFVRLVEGAPELMATLEQGGLVVPGFAVFQNPPAKHEDTPGSLVHVPCADGCRRPKRWTSPTTRSCGPSRPPRPASSTARSATAPPGSTRARSRRSPPASCPSWRVPSPPRTRRWTSSDSRTRTTANRSSDVRNAHEENAVGPRGHRQDVRRTIAHRGRAP</sequence>
<dbReference type="InterPro" id="IPR001242">
    <property type="entry name" value="Condensation_dom"/>
</dbReference>
<evidence type="ECO:0000313" key="3">
    <source>
        <dbReference type="EMBL" id="QVJ02388.1"/>
    </source>
</evidence>
<dbReference type="AlphaFoldDB" id="A0A975QLC7"/>